<accession>A0AAJ4XJS2</accession>
<protein>
    <submittedName>
        <fullName evidence="1">Uncharacterized protein</fullName>
    </submittedName>
</protein>
<organism evidence="1 2">
    <name type="scientific">Melanopsichium pennsylvanicum</name>
    <dbReference type="NCBI Taxonomy" id="63383"/>
    <lineage>
        <taxon>Eukaryota</taxon>
        <taxon>Fungi</taxon>
        <taxon>Dikarya</taxon>
        <taxon>Basidiomycota</taxon>
        <taxon>Ustilaginomycotina</taxon>
        <taxon>Ustilaginomycetes</taxon>
        <taxon>Ustilaginales</taxon>
        <taxon>Ustilaginaceae</taxon>
        <taxon>Melanopsichium</taxon>
    </lineage>
</organism>
<proteinExistence type="predicted"/>
<dbReference type="Proteomes" id="UP001294444">
    <property type="component" value="Unassembled WGS sequence"/>
</dbReference>
<dbReference type="EMBL" id="OAPG01000003">
    <property type="protein sequence ID" value="SNX83096.1"/>
    <property type="molecule type" value="Genomic_DNA"/>
</dbReference>
<comment type="caution">
    <text evidence="1">The sequence shown here is derived from an EMBL/GenBank/DDBJ whole genome shotgun (WGS) entry which is preliminary data.</text>
</comment>
<name>A0AAJ4XJS2_9BASI</name>
<gene>
    <name evidence="1" type="ORF">MEPE_01802</name>
</gene>
<evidence type="ECO:0000313" key="2">
    <source>
        <dbReference type="Proteomes" id="UP001294444"/>
    </source>
</evidence>
<dbReference type="AlphaFoldDB" id="A0AAJ4XJS2"/>
<keyword evidence="2" id="KW-1185">Reference proteome</keyword>
<reference evidence="1" key="1">
    <citation type="submission" date="2023-10" db="EMBL/GenBank/DDBJ databases">
        <authorList>
            <person name="Guldener U."/>
        </authorList>
    </citation>
    <scope>NUCLEOTIDE SEQUENCE</scope>
    <source>
        <strain evidence="1">Mp4</strain>
    </source>
</reference>
<sequence length="115" mass="12579">MWGTPEDVEKPRQVDCAVLNLSRSATAGHATVSKLEQIDIAQSQECVKRCRRCIKKELITARLGAALMRSAALSQCTFTTKCGDAAYGGQQPLGDLVTIHDLNRKSIHFLAYSSQ</sequence>
<evidence type="ECO:0000313" key="1">
    <source>
        <dbReference type="EMBL" id="SNX83096.1"/>
    </source>
</evidence>